<comment type="caution">
    <text evidence="2">The sequence shown here is derived from an EMBL/GenBank/DDBJ whole genome shotgun (WGS) entry which is preliminary data.</text>
</comment>
<protein>
    <recommendedName>
        <fullName evidence="4">WxL domain-containing protein</fullName>
    </recommendedName>
</protein>
<dbReference type="RefSeq" id="WP_036152969.1">
    <property type="nucleotide sequence ID" value="NZ_AVCX01000009.1"/>
</dbReference>
<keyword evidence="1" id="KW-0732">Signal</keyword>
<evidence type="ECO:0000313" key="2">
    <source>
        <dbReference type="EMBL" id="KGR86222.1"/>
    </source>
</evidence>
<evidence type="ECO:0008006" key="4">
    <source>
        <dbReference type="Google" id="ProtNLM"/>
    </source>
</evidence>
<dbReference type="EMBL" id="JPVP01000052">
    <property type="protein sequence ID" value="KGR86222.1"/>
    <property type="molecule type" value="Genomic_DNA"/>
</dbReference>
<sequence>MKKNIFKALALSTLILGTGFTGTAKAEEPIQPEVIYAPPQETLINGVEESKIMTPLIIGWDNPIFVDYKPNTGTSTKNKFKSIASISHNNTRGSSPFPITMDVTSSSSVGSEYSGSLTISAELKVKILAKASGSVTGGLKETRATNEAVGYKFGPYNVPAGKWGGIATWWKGTAVTGTATVKYVDTGSSTGYTGNYSYPVTVTAHKASTKDIYSESWDATYNLYP</sequence>
<feature type="signal peptide" evidence="1">
    <location>
        <begin position="1"/>
        <end position="26"/>
    </location>
</feature>
<keyword evidence="3" id="KW-1185">Reference proteome</keyword>
<organism evidence="2 3">
    <name type="scientific">Lysinibacillus odysseyi 34hs-1 = NBRC 100172</name>
    <dbReference type="NCBI Taxonomy" id="1220589"/>
    <lineage>
        <taxon>Bacteria</taxon>
        <taxon>Bacillati</taxon>
        <taxon>Bacillota</taxon>
        <taxon>Bacilli</taxon>
        <taxon>Bacillales</taxon>
        <taxon>Bacillaceae</taxon>
        <taxon>Lysinibacillus</taxon>
    </lineage>
</organism>
<dbReference type="Proteomes" id="UP000030437">
    <property type="component" value="Unassembled WGS sequence"/>
</dbReference>
<name>A0A0A3JGT3_9BACI</name>
<dbReference type="STRING" id="1220589.CD32_07475"/>
<gene>
    <name evidence="2" type="ORF">CD32_07475</name>
</gene>
<proteinExistence type="predicted"/>
<evidence type="ECO:0000256" key="1">
    <source>
        <dbReference type="SAM" id="SignalP"/>
    </source>
</evidence>
<reference evidence="2 3" key="1">
    <citation type="submission" date="2014-02" db="EMBL/GenBank/DDBJ databases">
        <title>Draft genome sequence of Lysinibacillus odysseyi NBRC 100172.</title>
        <authorList>
            <person name="Zhang F."/>
            <person name="Wang G."/>
            <person name="Zhang L."/>
        </authorList>
    </citation>
    <scope>NUCLEOTIDE SEQUENCE [LARGE SCALE GENOMIC DNA]</scope>
    <source>
        <strain evidence="2 3">NBRC 100172</strain>
    </source>
</reference>
<accession>A0A0A3JGT3</accession>
<evidence type="ECO:0000313" key="3">
    <source>
        <dbReference type="Proteomes" id="UP000030437"/>
    </source>
</evidence>
<dbReference type="AlphaFoldDB" id="A0A0A3JGT3"/>
<feature type="chain" id="PRO_5002003207" description="WxL domain-containing protein" evidence="1">
    <location>
        <begin position="27"/>
        <end position="225"/>
    </location>
</feature>